<organism evidence="1 2">
    <name type="scientific">Ferrovibrio terrae</name>
    <dbReference type="NCBI Taxonomy" id="2594003"/>
    <lineage>
        <taxon>Bacteria</taxon>
        <taxon>Pseudomonadati</taxon>
        <taxon>Pseudomonadota</taxon>
        <taxon>Alphaproteobacteria</taxon>
        <taxon>Rhodospirillales</taxon>
        <taxon>Rhodospirillaceae</taxon>
        <taxon>Ferrovibrio</taxon>
    </lineage>
</organism>
<keyword evidence="2" id="KW-1185">Reference proteome</keyword>
<dbReference type="OrthoDB" id="8478628at2"/>
<sequence>MTLDDNPVLRAAHDFWCSLRQTSGIPDIRQLDAATIPRTVLPHLIVAQTTQGDFDLSRLRLAGAEITRWFRELPEGMDAAAYGSLTNQAYMQHMRDLLAELIRHRRPVYCRSTYKLPGLTTGDPPNIITCNRLALPMADRGDDVGCVMLAATLTASDFRAGPLRMLPPEPDTDVRHDPFELLV</sequence>
<evidence type="ECO:0000313" key="2">
    <source>
        <dbReference type="Proteomes" id="UP000317496"/>
    </source>
</evidence>
<protein>
    <recommendedName>
        <fullName evidence="3">PAS domain-containing protein</fullName>
    </recommendedName>
</protein>
<name>A0A516GYN2_9PROT</name>
<evidence type="ECO:0008006" key="3">
    <source>
        <dbReference type="Google" id="ProtNLM"/>
    </source>
</evidence>
<accession>A0A516GYN2</accession>
<evidence type="ECO:0000313" key="1">
    <source>
        <dbReference type="EMBL" id="QDO96641.1"/>
    </source>
</evidence>
<proteinExistence type="predicted"/>
<dbReference type="RefSeq" id="WP_144067622.1">
    <property type="nucleotide sequence ID" value="NZ_CP041636.1"/>
</dbReference>
<dbReference type="Proteomes" id="UP000317496">
    <property type="component" value="Chromosome"/>
</dbReference>
<dbReference type="EMBL" id="CP041636">
    <property type="protein sequence ID" value="QDO96641.1"/>
    <property type="molecule type" value="Genomic_DNA"/>
</dbReference>
<dbReference type="AlphaFoldDB" id="A0A516GYN2"/>
<dbReference type="KEGG" id="fer:FNB15_04825"/>
<reference evidence="1 2" key="1">
    <citation type="submission" date="2019-07" db="EMBL/GenBank/DDBJ databases">
        <title>Genome sequencing for Ferrovibrio sp. K5.</title>
        <authorList>
            <person name="Park S.-J."/>
        </authorList>
    </citation>
    <scope>NUCLEOTIDE SEQUENCE [LARGE SCALE GENOMIC DNA]</scope>
    <source>
        <strain evidence="1 2">K5</strain>
    </source>
</reference>
<gene>
    <name evidence="1" type="ORF">FNB15_04825</name>
</gene>